<sequence length="104" mass="11138">MARPPAGVAGHGQGPPQRGYGLRPRQPTRAADHGQPTARQWLAYEAAAYKGGRLQEHPQWWRPWRCHLATCGHNAGRKGSSARPLIGRLPTSKVAVACTGAAAL</sequence>
<evidence type="ECO:0000313" key="3">
    <source>
        <dbReference type="Proteomes" id="UP000287651"/>
    </source>
</evidence>
<comment type="caution">
    <text evidence="2">The sequence shown here is derived from an EMBL/GenBank/DDBJ whole genome shotgun (WGS) entry which is preliminary data.</text>
</comment>
<reference evidence="2 3" key="1">
    <citation type="journal article" date="2014" name="Agronomy (Basel)">
        <title>A Draft Genome Sequence for Ensete ventricosum, the Drought-Tolerant Tree Against Hunger.</title>
        <authorList>
            <person name="Harrison J."/>
            <person name="Moore K.A."/>
            <person name="Paszkiewicz K."/>
            <person name="Jones T."/>
            <person name="Grant M."/>
            <person name="Ambacheew D."/>
            <person name="Muzemil S."/>
            <person name="Studholme D.J."/>
        </authorList>
    </citation>
    <scope>NUCLEOTIDE SEQUENCE [LARGE SCALE GENOMIC DNA]</scope>
</reference>
<dbReference type="Proteomes" id="UP000287651">
    <property type="component" value="Unassembled WGS sequence"/>
</dbReference>
<protein>
    <submittedName>
        <fullName evidence="2">Uncharacterized protein</fullName>
    </submittedName>
</protein>
<evidence type="ECO:0000313" key="2">
    <source>
        <dbReference type="EMBL" id="RRT80420.1"/>
    </source>
</evidence>
<name>A0A427AVZ4_ENSVE</name>
<dbReference type="EMBL" id="AMZH03001146">
    <property type="protein sequence ID" value="RRT80420.1"/>
    <property type="molecule type" value="Genomic_DNA"/>
</dbReference>
<organism evidence="2 3">
    <name type="scientific">Ensete ventricosum</name>
    <name type="common">Abyssinian banana</name>
    <name type="synonym">Musa ensete</name>
    <dbReference type="NCBI Taxonomy" id="4639"/>
    <lineage>
        <taxon>Eukaryota</taxon>
        <taxon>Viridiplantae</taxon>
        <taxon>Streptophyta</taxon>
        <taxon>Embryophyta</taxon>
        <taxon>Tracheophyta</taxon>
        <taxon>Spermatophyta</taxon>
        <taxon>Magnoliopsida</taxon>
        <taxon>Liliopsida</taxon>
        <taxon>Zingiberales</taxon>
        <taxon>Musaceae</taxon>
        <taxon>Ensete</taxon>
    </lineage>
</organism>
<feature type="region of interest" description="Disordered" evidence="1">
    <location>
        <begin position="1"/>
        <end position="36"/>
    </location>
</feature>
<evidence type="ECO:0000256" key="1">
    <source>
        <dbReference type="SAM" id="MobiDB-lite"/>
    </source>
</evidence>
<accession>A0A427AVZ4</accession>
<gene>
    <name evidence="2" type="ORF">B296_00014464</name>
</gene>
<dbReference type="AlphaFoldDB" id="A0A427AVZ4"/>
<proteinExistence type="predicted"/>